<feature type="transmembrane region" description="Helical" evidence="6">
    <location>
        <begin position="718"/>
        <end position="734"/>
    </location>
</feature>
<feature type="transmembrane region" description="Helical" evidence="6">
    <location>
        <begin position="694"/>
        <end position="711"/>
    </location>
</feature>
<dbReference type="PANTHER" id="PTHR47804">
    <property type="entry name" value="60S RIBOSOMAL PROTEIN L19"/>
    <property type="match status" value="1"/>
</dbReference>
<feature type="transmembrane region" description="Helical" evidence="6">
    <location>
        <begin position="804"/>
        <end position="827"/>
    </location>
</feature>
<feature type="transmembrane region" description="Helical" evidence="6">
    <location>
        <begin position="765"/>
        <end position="784"/>
    </location>
</feature>
<gene>
    <name evidence="8" type="ORF">EV356DRAFT_511464</name>
</gene>
<dbReference type="InterPro" id="IPR049453">
    <property type="entry name" value="Memb_transporter_dom"/>
</dbReference>
<organism evidence="8 9">
    <name type="scientific">Viridothelium virens</name>
    <name type="common">Speckled blister lichen</name>
    <name type="synonym">Trypethelium virens</name>
    <dbReference type="NCBI Taxonomy" id="1048519"/>
    <lineage>
        <taxon>Eukaryota</taxon>
        <taxon>Fungi</taxon>
        <taxon>Dikarya</taxon>
        <taxon>Ascomycota</taxon>
        <taxon>Pezizomycotina</taxon>
        <taxon>Dothideomycetes</taxon>
        <taxon>Dothideomycetes incertae sedis</taxon>
        <taxon>Trypetheliales</taxon>
        <taxon>Trypetheliaceae</taxon>
        <taxon>Viridothelium</taxon>
    </lineage>
</organism>
<feature type="region of interest" description="Disordered" evidence="5">
    <location>
        <begin position="1"/>
        <end position="31"/>
    </location>
</feature>
<keyword evidence="9" id="KW-1185">Reference proteome</keyword>
<feature type="transmembrane region" description="Helical" evidence="6">
    <location>
        <begin position="197"/>
        <end position="219"/>
    </location>
</feature>
<feature type="transmembrane region" description="Helical" evidence="6">
    <location>
        <begin position="263"/>
        <end position="280"/>
    </location>
</feature>
<protein>
    <recommendedName>
        <fullName evidence="7">Integral membrane bound transporter domain-containing protein</fullName>
    </recommendedName>
</protein>
<feature type="transmembrane region" description="Helical" evidence="6">
    <location>
        <begin position="663"/>
        <end position="682"/>
    </location>
</feature>
<evidence type="ECO:0000256" key="1">
    <source>
        <dbReference type="ARBA" id="ARBA00004141"/>
    </source>
</evidence>
<keyword evidence="2 6" id="KW-0812">Transmembrane</keyword>
<dbReference type="EMBL" id="ML991780">
    <property type="protein sequence ID" value="KAF2237329.1"/>
    <property type="molecule type" value="Genomic_DNA"/>
</dbReference>
<name>A0A6A6HHP5_VIRVR</name>
<dbReference type="AlphaFoldDB" id="A0A6A6HHP5"/>
<proteinExistence type="predicted"/>
<reference evidence="8" key="1">
    <citation type="journal article" date="2020" name="Stud. Mycol.">
        <title>101 Dothideomycetes genomes: a test case for predicting lifestyles and emergence of pathogens.</title>
        <authorList>
            <person name="Haridas S."/>
            <person name="Albert R."/>
            <person name="Binder M."/>
            <person name="Bloem J."/>
            <person name="Labutti K."/>
            <person name="Salamov A."/>
            <person name="Andreopoulos B."/>
            <person name="Baker S."/>
            <person name="Barry K."/>
            <person name="Bills G."/>
            <person name="Bluhm B."/>
            <person name="Cannon C."/>
            <person name="Castanera R."/>
            <person name="Culley D."/>
            <person name="Daum C."/>
            <person name="Ezra D."/>
            <person name="Gonzalez J."/>
            <person name="Henrissat B."/>
            <person name="Kuo A."/>
            <person name="Liang C."/>
            <person name="Lipzen A."/>
            <person name="Lutzoni F."/>
            <person name="Magnuson J."/>
            <person name="Mondo S."/>
            <person name="Nolan M."/>
            <person name="Ohm R."/>
            <person name="Pangilinan J."/>
            <person name="Park H.-J."/>
            <person name="Ramirez L."/>
            <person name="Alfaro M."/>
            <person name="Sun H."/>
            <person name="Tritt A."/>
            <person name="Yoshinaga Y."/>
            <person name="Zwiers L.-H."/>
            <person name="Turgeon B."/>
            <person name="Goodwin S."/>
            <person name="Spatafora J."/>
            <person name="Crous P."/>
            <person name="Grigoriev I."/>
        </authorList>
    </citation>
    <scope>NUCLEOTIDE SEQUENCE</scope>
    <source>
        <strain evidence="8">Tuck. ex Michener</strain>
    </source>
</reference>
<feature type="transmembrane region" description="Helical" evidence="6">
    <location>
        <begin position="740"/>
        <end position="758"/>
    </location>
</feature>
<comment type="subcellular location">
    <subcellularLocation>
        <location evidence="1">Membrane</location>
        <topology evidence="1">Multi-pass membrane protein</topology>
    </subcellularLocation>
</comment>
<dbReference type="PANTHER" id="PTHR47804:SF1">
    <property type="entry name" value="DUF2421 DOMAIN-CONTAINING PROTEIN"/>
    <property type="match status" value="1"/>
</dbReference>
<evidence type="ECO:0000259" key="7">
    <source>
        <dbReference type="Pfam" id="PF13515"/>
    </source>
</evidence>
<accession>A0A6A6HHP5</accession>
<evidence type="ECO:0000256" key="4">
    <source>
        <dbReference type="ARBA" id="ARBA00023136"/>
    </source>
</evidence>
<keyword evidence="4 6" id="KW-0472">Membrane</keyword>
<evidence type="ECO:0000256" key="2">
    <source>
        <dbReference type="ARBA" id="ARBA00022692"/>
    </source>
</evidence>
<evidence type="ECO:0000256" key="5">
    <source>
        <dbReference type="SAM" id="MobiDB-lite"/>
    </source>
</evidence>
<dbReference type="InterPro" id="IPR023244">
    <property type="entry name" value="Brefeldin_A-sensitivity_4"/>
</dbReference>
<dbReference type="Pfam" id="PF13515">
    <property type="entry name" value="FUSC_2"/>
    <property type="match status" value="1"/>
</dbReference>
<evidence type="ECO:0000313" key="8">
    <source>
        <dbReference type="EMBL" id="KAF2237329.1"/>
    </source>
</evidence>
<dbReference type="InterPro" id="IPR052430">
    <property type="entry name" value="IVT-Associated"/>
</dbReference>
<feature type="transmembrane region" description="Helical" evidence="6">
    <location>
        <begin position="120"/>
        <end position="138"/>
    </location>
</feature>
<dbReference type="GO" id="GO:0016020">
    <property type="term" value="C:membrane"/>
    <property type="evidence" value="ECO:0007669"/>
    <property type="project" value="UniProtKB-SubCell"/>
</dbReference>
<evidence type="ECO:0000256" key="3">
    <source>
        <dbReference type="ARBA" id="ARBA00022989"/>
    </source>
</evidence>
<evidence type="ECO:0000256" key="6">
    <source>
        <dbReference type="SAM" id="Phobius"/>
    </source>
</evidence>
<feature type="domain" description="Integral membrane bound transporter" evidence="7">
    <location>
        <begin position="686"/>
        <end position="822"/>
    </location>
</feature>
<evidence type="ECO:0000313" key="9">
    <source>
        <dbReference type="Proteomes" id="UP000800092"/>
    </source>
</evidence>
<dbReference type="OrthoDB" id="68611at2759"/>
<sequence length="1046" mass="117011">MSSAPVSGGGHEPVREETGAQDESSPTARRFLRADLRPATLILPRTGERVKRKFTLRTPGLLNGTDEDGDERDPLLGRRNSIFDDGGFVERMYTRVKEKADQSYEFMTSKTGIGIFKCSIAYLLGSMATFVPVIAAFLGKNDGKHMVATVTVYFHPARSAGSMHRATLLALVAFAYAAFISFTSMGVSVFFDDQHLLILGHAVVLILFCGGGLGFVGWLKQRLGDPLVNVACSLTSLSIITVLTKEGAVQTARFSYGKVSQVLKMVVMGIIATTAVSLIIKPIRAREELRKGLIKTTDSLGQMLIAITKAFLTGSDYELGHPVLREAADKHKSLLNALPDQLHQAKYEHYVLGTENEYHIEAKLVKCMQKLAHNIGALRGAATIQFKLVASFLETKLSTPARSATSLTNFKGSVTSPDSLGSEEPRGILASINETPEEHSDTDEACNVTGNFHHSQLAIETASSPSQMFSMFIAHLGPPMKSLAYTLKQILDELPFSEDDDEIDINVNFRSSLSDAIDLFRRARKQGLELVYKNRELHRTRSMDLAAGYEEVAASCGYFSSSLEDFAEDMLNYLDILEELKLETEKSPRSRSWRWLYFWRRLERFQEEDNFATGAGGADISHDEQPAHLPGIVPTGWDSHQHRRYTYKVWRAFSFFRRDDIKFAVKVGAGAAVYALPSFVPAWQPFYSHWRGEWGLLSYMLVCSMTIGASNTTGWQRFLGTCIGAVCAIVSWFASNANPFALAFFGWLVSLGCFYLIIARGKGPMGRFILLTYNLSALYAYSLSVKDDDHDDDEGGTNPEIWQIVPHRVMAVMTGCIWGIIVTRLIWPISARQKLKDGLALLWLRMGLIWRRDPLSMILDGAPNSLYMDIREEFELHRFLEYLESLRKSAASEFELRGPFPEKEIKRVLETTGGMLDAFHAMNVVIMKDLKASPGESEVLRWTREERNQLSSRISHLFSVLASSLKLEYPLTSAVPRIEHTRDRLLARIFEFKKSASARMLATDEDFELLYAYALVTGQLSRQIDAMSQEIEGLYGVLDEDNLKLQ</sequence>
<keyword evidence="3 6" id="KW-1133">Transmembrane helix</keyword>
<dbReference type="Proteomes" id="UP000800092">
    <property type="component" value="Unassembled WGS sequence"/>
</dbReference>
<feature type="transmembrane region" description="Helical" evidence="6">
    <location>
        <begin position="226"/>
        <end position="243"/>
    </location>
</feature>
<dbReference type="PRINTS" id="PR02047">
    <property type="entry name" value="BREFELDNASP4"/>
</dbReference>
<feature type="transmembrane region" description="Helical" evidence="6">
    <location>
        <begin position="168"/>
        <end position="191"/>
    </location>
</feature>